<evidence type="ECO:0000256" key="3">
    <source>
        <dbReference type="SAM" id="MobiDB-lite"/>
    </source>
</evidence>
<dbReference type="Gene3D" id="2.20.70.10">
    <property type="match status" value="1"/>
</dbReference>
<comment type="caution">
    <text evidence="6">The sequence shown here is derived from an EMBL/GenBank/DDBJ whole genome shotgun (WGS) entry which is preliminary data.</text>
</comment>
<dbReference type="Pfam" id="PF00397">
    <property type="entry name" value="WW"/>
    <property type="match status" value="1"/>
</dbReference>
<dbReference type="Gene3D" id="3.30.420.40">
    <property type="match status" value="2"/>
</dbReference>
<organism evidence="6 7">
    <name type="scientific">Anaeramoeba flamelloides</name>
    <dbReference type="NCBI Taxonomy" id="1746091"/>
    <lineage>
        <taxon>Eukaryota</taxon>
        <taxon>Metamonada</taxon>
        <taxon>Anaeramoebidae</taxon>
        <taxon>Anaeramoeba</taxon>
    </lineage>
</organism>
<keyword evidence="4" id="KW-0472">Membrane</keyword>
<dbReference type="SMART" id="SM00268">
    <property type="entry name" value="ACTIN"/>
    <property type="match status" value="1"/>
</dbReference>
<evidence type="ECO:0000313" key="7">
    <source>
        <dbReference type="Proteomes" id="UP001150062"/>
    </source>
</evidence>
<evidence type="ECO:0000256" key="4">
    <source>
        <dbReference type="SAM" id="Phobius"/>
    </source>
</evidence>
<dbReference type="PROSITE" id="PS50020">
    <property type="entry name" value="WW_DOMAIN_2"/>
    <property type="match status" value="1"/>
</dbReference>
<feature type="transmembrane region" description="Helical" evidence="4">
    <location>
        <begin position="657"/>
        <end position="680"/>
    </location>
</feature>
<dbReference type="EMBL" id="JAOAOG010000136">
    <property type="protein sequence ID" value="KAJ6246191.1"/>
    <property type="molecule type" value="Genomic_DNA"/>
</dbReference>
<protein>
    <submittedName>
        <fullName evidence="6">Actin</fullName>
    </submittedName>
</protein>
<evidence type="ECO:0000256" key="1">
    <source>
        <dbReference type="RuleBase" id="RU000487"/>
    </source>
</evidence>
<dbReference type="SUPFAM" id="SSF53067">
    <property type="entry name" value="Actin-like ATPase domain"/>
    <property type="match status" value="2"/>
</dbReference>
<feature type="transmembrane region" description="Helical" evidence="4">
    <location>
        <begin position="707"/>
        <end position="732"/>
    </location>
</feature>
<feature type="transmembrane region" description="Helical" evidence="4">
    <location>
        <begin position="511"/>
        <end position="528"/>
    </location>
</feature>
<comment type="similarity">
    <text evidence="1">Belongs to the actin family.</text>
</comment>
<dbReference type="InterPro" id="IPR036020">
    <property type="entry name" value="WW_dom_sf"/>
</dbReference>
<evidence type="ECO:0000256" key="2">
    <source>
        <dbReference type="SAM" id="Coils"/>
    </source>
</evidence>
<dbReference type="Gene3D" id="3.90.640.10">
    <property type="entry name" value="Actin, Chain A, domain 4"/>
    <property type="match status" value="1"/>
</dbReference>
<feature type="compositionally biased region" description="Basic and acidic residues" evidence="3">
    <location>
        <begin position="776"/>
        <end position="786"/>
    </location>
</feature>
<name>A0ABQ8YNL2_9EUKA</name>
<keyword evidence="2" id="KW-0175">Coiled coil</keyword>
<feature type="transmembrane region" description="Helical" evidence="4">
    <location>
        <begin position="574"/>
        <end position="602"/>
    </location>
</feature>
<dbReference type="InterPro" id="IPR001202">
    <property type="entry name" value="WW_dom"/>
</dbReference>
<reference evidence="6" key="1">
    <citation type="submission" date="2022-08" db="EMBL/GenBank/DDBJ databases">
        <title>Novel sulfate-reducing endosymbionts in the free-living metamonad Anaeramoeba.</title>
        <authorList>
            <person name="Jerlstrom-Hultqvist J."/>
            <person name="Cepicka I."/>
            <person name="Gallot-Lavallee L."/>
            <person name="Salas-Leiva D."/>
            <person name="Curtis B.A."/>
            <person name="Zahonova K."/>
            <person name="Pipaliya S."/>
            <person name="Dacks J."/>
            <person name="Roger A.J."/>
        </authorList>
    </citation>
    <scope>NUCLEOTIDE SEQUENCE</scope>
    <source>
        <strain evidence="6">Schooner1</strain>
    </source>
</reference>
<feature type="domain" description="WW" evidence="5">
    <location>
        <begin position="1"/>
        <end position="34"/>
    </location>
</feature>
<dbReference type="InterPro" id="IPR004000">
    <property type="entry name" value="Actin"/>
</dbReference>
<dbReference type="Pfam" id="PF00022">
    <property type="entry name" value="Actin"/>
    <property type="match status" value="1"/>
</dbReference>
<accession>A0ABQ8YNL2</accession>
<dbReference type="SMART" id="SM00456">
    <property type="entry name" value="WW"/>
    <property type="match status" value="1"/>
</dbReference>
<sequence>MESSHWKKFTDINQNYSYYFNTQTNQTTWDRPSDYNSDAECDGNQPLVIDNGSYTLKADYVGEDAPRFIIPTLFGEPKEKGMNDRNWYVGEAAQCKRGILALKNPIENGIIGDWDAMEKIWRYTFSNKIGATAKDHPILLTEDPTNPKLNREKTAEIMFETFSVPSLYLVPHQILQLYASDRTRGCAIDMGTTTSLCCVVDSKIIKNSFIRAKCLTTKNTNQFLRELMLLKGYEMTTFLDLEIVRDIKEKYCYALTENAFEWITEPEKEQQTKKYELPSGQMLSLGKELFLTTELFFKSKRKILKQSKLLTSFNLKIKKKEQEQEQEKEKENEKEKELEKSSKIIQNDYLTLQEMVHNGIMQCSTEIQNEMFENIVISGGSSLFQGLTKRLNSELHTFWAENTPKIKIHVPAERKYTTWIGGSKMASDIQSNKQWMTKEQYDENGSRYIHSWLGCKVNGNPTQGFPQHVKKFWTETKHFLLFCKTFGKINNEREMSTSKYLTDCRLTISKTFVSVFFLGFLFSCYILIKGYLKYKRQRKIKIWNIVSVFLLIGSFLRFLNHLLRIVSNSKYEHIYTFLSSTMLLFTNLYFIYFGILTTNVVFLNIKDFTQKNKLSLSKGKLKAIFLIFNFVFLVIIVFLCVELVLVSRENEDKTESIRTTILIILVVSIFIWASIGAFYVRKFQKNLKKSYQKKTEKIIMITKFTKIMLIMALYTQFFVFISIILILFKIILNKESLQCTAEVSNEMGCAELFILGYCLLISFKINTNENNKEEGINLDDGIGKDENGDESSTDSISSKPDNI</sequence>
<dbReference type="PRINTS" id="PR00190">
    <property type="entry name" value="ACTIN"/>
</dbReference>
<feature type="compositionally biased region" description="Polar residues" evidence="3">
    <location>
        <begin position="793"/>
        <end position="803"/>
    </location>
</feature>
<dbReference type="PROSITE" id="PS01159">
    <property type="entry name" value="WW_DOMAIN_1"/>
    <property type="match status" value="1"/>
</dbReference>
<gene>
    <name evidence="6" type="ORF">M0813_19329</name>
</gene>
<keyword evidence="4" id="KW-0812">Transmembrane</keyword>
<dbReference type="SUPFAM" id="SSF51045">
    <property type="entry name" value="WW domain"/>
    <property type="match status" value="1"/>
</dbReference>
<feature type="region of interest" description="Disordered" evidence="3">
    <location>
        <begin position="776"/>
        <end position="803"/>
    </location>
</feature>
<feature type="transmembrane region" description="Helical" evidence="4">
    <location>
        <begin position="540"/>
        <end position="559"/>
    </location>
</feature>
<evidence type="ECO:0000313" key="6">
    <source>
        <dbReference type="EMBL" id="KAJ6246191.1"/>
    </source>
</evidence>
<dbReference type="PANTHER" id="PTHR11937">
    <property type="entry name" value="ACTIN"/>
    <property type="match status" value="1"/>
</dbReference>
<dbReference type="InterPro" id="IPR043129">
    <property type="entry name" value="ATPase_NBD"/>
</dbReference>
<proteinExistence type="inferred from homology"/>
<keyword evidence="7" id="KW-1185">Reference proteome</keyword>
<keyword evidence="4" id="KW-1133">Transmembrane helix</keyword>
<feature type="coiled-coil region" evidence="2">
    <location>
        <begin position="310"/>
        <end position="348"/>
    </location>
</feature>
<evidence type="ECO:0000259" key="5">
    <source>
        <dbReference type="PROSITE" id="PS50020"/>
    </source>
</evidence>
<feature type="transmembrane region" description="Helical" evidence="4">
    <location>
        <begin position="623"/>
        <end position="645"/>
    </location>
</feature>
<dbReference type="CDD" id="cd00201">
    <property type="entry name" value="WW"/>
    <property type="match status" value="1"/>
</dbReference>
<dbReference type="Proteomes" id="UP001150062">
    <property type="component" value="Unassembled WGS sequence"/>
</dbReference>